<dbReference type="EMBL" id="CABPRJ010001463">
    <property type="protein sequence ID" value="VVC38133.1"/>
    <property type="molecule type" value="Genomic_DNA"/>
</dbReference>
<evidence type="ECO:0000313" key="2">
    <source>
        <dbReference type="Proteomes" id="UP000325440"/>
    </source>
</evidence>
<keyword evidence="2" id="KW-1185">Reference proteome</keyword>
<sequence>MEEVKQKSAELLNGLTKTDFRHCLEQWKKRMKRRVARAGEHIEGQHLNAEQLL</sequence>
<reference evidence="1 2" key="1">
    <citation type="submission" date="2019-08" db="EMBL/GenBank/DDBJ databases">
        <authorList>
            <person name="Alioto T."/>
            <person name="Alioto T."/>
            <person name="Gomez Garrido J."/>
        </authorList>
    </citation>
    <scope>NUCLEOTIDE SEQUENCE [LARGE SCALE GENOMIC DNA]</scope>
</reference>
<dbReference type="AlphaFoldDB" id="A0A5E4N984"/>
<dbReference type="OrthoDB" id="10017160at2759"/>
<name>A0A5E4N984_9HEMI</name>
<evidence type="ECO:0000313" key="1">
    <source>
        <dbReference type="EMBL" id="VVC38133.1"/>
    </source>
</evidence>
<protein>
    <submittedName>
        <fullName evidence="1">Uncharacterized protein</fullName>
    </submittedName>
</protein>
<organism evidence="1 2">
    <name type="scientific">Cinara cedri</name>
    <dbReference type="NCBI Taxonomy" id="506608"/>
    <lineage>
        <taxon>Eukaryota</taxon>
        <taxon>Metazoa</taxon>
        <taxon>Ecdysozoa</taxon>
        <taxon>Arthropoda</taxon>
        <taxon>Hexapoda</taxon>
        <taxon>Insecta</taxon>
        <taxon>Pterygota</taxon>
        <taxon>Neoptera</taxon>
        <taxon>Paraneoptera</taxon>
        <taxon>Hemiptera</taxon>
        <taxon>Sternorrhyncha</taxon>
        <taxon>Aphidomorpha</taxon>
        <taxon>Aphidoidea</taxon>
        <taxon>Aphididae</taxon>
        <taxon>Lachninae</taxon>
        <taxon>Cinara</taxon>
    </lineage>
</organism>
<dbReference type="Proteomes" id="UP000325440">
    <property type="component" value="Unassembled WGS sequence"/>
</dbReference>
<gene>
    <name evidence="1" type="ORF">CINCED_3A020563</name>
</gene>
<proteinExistence type="predicted"/>
<accession>A0A5E4N984</accession>